<gene>
    <name evidence="1" type="ORF">LOK49_LG01G00200</name>
</gene>
<evidence type="ECO:0000313" key="2">
    <source>
        <dbReference type="Proteomes" id="UP001060215"/>
    </source>
</evidence>
<evidence type="ECO:0000313" key="1">
    <source>
        <dbReference type="EMBL" id="KAI8032705.1"/>
    </source>
</evidence>
<sequence length="180" mass="19123">MGSFHQGKDTSVLSSKQSSFQCPTSLSVDAGKHVFSDGDHNGGCSTHSAHLVEEKLSGSFSMNLWICTDKEHVEQTSQQPATAPETLDVRHEGVGSSVADPSFSMGKSPPQNGIYAFDKTSGAGGLGEGTPKSERSDDMFCDDIFGESPAGVRKTGKGDGLTIERSGLHDNWDDAEGYYK</sequence>
<accession>A0ACC0J4I3</accession>
<name>A0ACC0J4I3_9ERIC</name>
<proteinExistence type="predicted"/>
<dbReference type="Proteomes" id="UP001060215">
    <property type="component" value="Chromosome 1"/>
</dbReference>
<comment type="caution">
    <text evidence="1">The sequence shown here is derived from an EMBL/GenBank/DDBJ whole genome shotgun (WGS) entry which is preliminary data.</text>
</comment>
<keyword evidence="2" id="KW-1185">Reference proteome</keyword>
<reference evidence="1 2" key="1">
    <citation type="journal article" date="2022" name="Plant J.">
        <title>Chromosome-level genome of Camellia lanceoleosa provides a valuable resource for understanding genome evolution and self-incompatibility.</title>
        <authorList>
            <person name="Gong W."/>
            <person name="Xiao S."/>
            <person name="Wang L."/>
            <person name="Liao Z."/>
            <person name="Chang Y."/>
            <person name="Mo W."/>
            <person name="Hu G."/>
            <person name="Li W."/>
            <person name="Zhao G."/>
            <person name="Zhu H."/>
            <person name="Hu X."/>
            <person name="Ji K."/>
            <person name="Xiang X."/>
            <person name="Song Q."/>
            <person name="Yuan D."/>
            <person name="Jin S."/>
            <person name="Zhang L."/>
        </authorList>
    </citation>
    <scope>NUCLEOTIDE SEQUENCE [LARGE SCALE GENOMIC DNA]</scope>
    <source>
        <strain evidence="1">SQ_2022a</strain>
    </source>
</reference>
<organism evidence="1 2">
    <name type="scientific">Camellia lanceoleosa</name>
    <dbReference type="NCBI Taxonomy" id="1840588"/>
    <lineage>
        <taxon>Eukaryota</taxon>
        <taxon>Viridiplantae</taxon>
        <taxon>Streptophyta</taxon>
        <taxon>Embryophyta</taxon>
        <taxon>Tracheophyta</taxon>
        <taxon>Spermatophyta</taxon>
        <taxon>Magnoliopsida</taxon>
        <taxon>eudicotyledons</taxon>
        <taxon>Gunneridae</taxon>
        <taxon>Pentapetalae</taxon>
        <taxon>asterids</taxon>
        <taxon>Ericales</taxon>
        <taxon>Theaceae</taxon>
        <taxon>Camellia</taxon>
    </lineage>
</organism>
<dbReference type="EMBL" id="CM045758">
    <property type="protein sequence ID" value="KAI8032705.1"/>
    <property type="molecule type" value="Genomic_DNA"/>
</dbReference>
<protein>
    <submittedName>
        <fullName evidence="1">Uncharacterized protein</fullName>
    </submittedName>
</protein>